<gene>
    <name evidence="2" type="ORF">RR42_s3339</name>
</gene>
<dbReference type="AlphaFoldDB" id="A0A0C4YR16"/>
<dbReference type="Gene3D" id="3.40.50.300">
    <property type="entry name" value="P-loop containing nucleotide triphosphate hydrolases"/>
    <property type="match status" value="1"/>
</dbReference>
<dbReference type="Pfam" id="PF00005">
    <property type="entry name" value="ABC_tran"/>
    <property type="match status" value="1"/>
</dbReference>
<accession>A0A0C4YR16</accession>
<dbReference type="PANTHER" id="PTHR43582">
    <property type="entry name" value="LINEARMYCIN RESISTANCE ATP-BINDING PROTEIN LNRL"/>
    <property type="match status" value="1"/>
</dbReference>
<keyword evidence="2" id="KW-0067">ATP-binding</keyword>
<reference evidence="2 3" key="1">
    <citation type="journal article" date="2015" name="Genome Announc.">
        <title>Complete Genome Sequence of Cupriavidus basilensis 4G11, Isolated from the Oak Ridge Field Research Center Site.</title>
        <authorList>
            <person name="Ray J."/>
            <person name="Waters R.J."/>
            <person name="Skerker J.M."/>
            <person name="Kuehl J.V."/>
            <person name="Price M.N."/>
            <person name="Huang J."/>
            <person name="Chakraborty R."/>
            <person name="Arkin A.P."/>
            <person name="Deutschbauer A."/>
        </authorList>
    </citation>
    <scope>NUCLEOTIDE SEQUENCE [LARGE SCALE GENOMIC DNA]</scope>
    <source>
        <strain evidence="2">4G11</strain>
    </source>
</reference>
<dbReference type="EMBL" id="CP010537">
    <property type="protein sequence ID" value="AJG24915.1"/>
    <property type="molecule type" value="Genomic_DNA"/>
</dbReference>
<organism evidence="2 3">
    <name type="scientific">Cupriavidus basilensis</name>
    <dbReference type="NCBI Taxonomy" id="68895"/>
    <lineage>
        <taxon>Bacteria</taxon>
        <taxon>Pseudomonadati</taxon>
        <taxon>Pseudomonadota</taxon>
        <taxon>Betaproteobacteria</taxon>
        <taxon>Burkholderiales</taxon>
        <taxon>Burkholderiaceae</taxon>
        <taxon>Cupriavidus</taxon>
    </lineage>
</organism>
<dbReference type="PANTHER" id="PTHR43582:SF2">
    <property type="entry name" value="LINEARMYCIN RESISTANCE ATP-BINDING PROTEIN LNRL"/>
    <property type="match status" value="1"/>
</dbReference>
<dbReference type="InterPro" id="IPR027417">
    <property type="entry name" value="P-loop_NTPase"/>
</dbReference>
<evidence type="ECO:0000259" key="1">
    <source>
        <dbReference type="Pfam" id="PF00005"/>
    </source>
</evidence>
<keyword evidence="2" id="KW-0547">Nucleotide-binding</keyword>
<dbReference type="KEGG" id="cbw:RR42_s3339"/>
<dbReference type="GO" id="GO:0005524">
    <property type="term" value="F:ATP binding"/>
    <property type="evidence" value="ECO:0007669"/>
    <property type="project" value="UniProtKB-KW"/>
</dbReference>
<dbReference type="RefSeq" id="WP_052495208.1">
    <property type="nucleotide sequence ID" value="NZ_CP010537.1"/>
</dbReference>
<protein>
    <submittedName>
        <fullName evidence="2">Export ABC transporter ATP-binding protein</fullName>
    </submittedName>
</protein>
<proteinExistence type="predicted"/>
<dbReference type="SUPFAM" id="SSF52540">
    <property type="entry name" value="P-loop containing nucleoside triphosphate hydrolases"/>
    <property type="match status" value="1"/>
</dbReference>
<name>A0A0C4YR16_9BURK</name>
<keyword evidence="3" id="KW-1185">Reference proteome</keyword>
<dbReference type="STRING" id="68895.RR42_s3339"/>
<evidence type="ECO:0000313" key="3">
    <source>
        <dbReference type="Proteomes" id="UP000031843"/>
    </source>
</evidence>
<sequence length="145" mass="16141">MPGAVLRERTAQALALVGLSKRARDKPAHFSGGMKRRLNIACALVHDPDILIFDEPTTGVDPQSRNAIFDSLEALRERGKALLYTTHYMEEAERLCDRIVIMDHGQLVASDTLAGRCDRIPHCSCASCQPRPPTMRCGKARCRWP</sequence>
<evidence type="ECO:0000313" key="2">
    <source>
        <dbReference type="EMBL" id="AJG24915.1"/>
    </source>
</evidence>
<feature type="domain" description="ABC transporter" evidence="1">
    <location>
        <begin position="8"/>
        <end position="58"/>
    </location>
</feature>
<dbReference type="InterPro" id="IPR003439">
    <property type="entry name" value="ABC_transporter-like_ATP-bd"/>
</dbReference>
<dbReference type="GO" id="GO:0016887">
    <property type="term" value="F:ATP hydrolysis activity"/>
    <property type="evidence" value="ECO:0007669"/>
    <property type="project" value="InterPro"/>
</dbReference>
<dbReference type="Proteomes" id="UP000031843">
    <property type="component" value="Chromosome secondary"/>
</dbReference>